<dbReference type="GO" id="GO:0004252">
    <property type="term" value="F:serine-type endopeptidase activity"/>
    <property type="evidence" value="ECO:0007669"/>
    <property type="project" value="UniProtKB-UniRule"/>
</dbReference>
<dbReference type="InterPro" id="IPR015947">
    <property type="entry name" value="PUA-like_sf"/>
</dbReference>
<evidence type="ECO:0000259" key="16">
    <source>
        <dbReference type="PROSITE" id="PS51786"/>
    </source>
</evidence>
<dbReference type="InterPro" id="IPR046336">
    <property type="entry name" value="Lon_prtase_N_sf"/>
</dbReference>
<evidence type="ECO:0000256" key="13">
    <source>
        <dbReference type="PIRSR" id="PIRSR001174-2"/>
    </source>
</evidence>
<dbReference type="InterPro" id="IPR004815">
    <property type="entry name" value="Lon_bac/euk-typ"/>
</dbReference>
<dbReference type="PROSITE" id="PS01046">
    <property type="entry name" value="LON_SER"/>
    <property type="match status" value="1"/>
</dbReference>
<feature type="binding site" evidence="10 13">
    <location>
        <begin position="361"/>
        <end position="368"/>
    </location>
    <ligand>
        <name>ATP</name>
        <dbReference type="ChEBI" id="CHEBI:30616"/>
    </ligand>
</feature>
<dbReference type="InterPro" id="IPR027417">
    <property type="entry name" value="P-loop_NTPase"/>
</dbReference>
<dbReference type="NCBIfam" id="NF008053">
    <property type="entry name" value="PRK10787.1"/>
    <property type="match status" value="1"/>
</dbReference>
<dbReference type="Gene3D" id="3.30.230.10">
    <property type="match status" value="1"/>
</dbReference>
<dbReference type="GO" id="GO:0006515">
    <property type="term" value="P:protein quality control for misfolded or incompletely synthesized proteins"/>
    <property type="evidence" value="ECO:0007669"/>
    <property type="project" value="UniProtKB-UniRule"/>
</dbReference>
<dbReference type="InterPro" id="IPR020568">
    <property type="entry name" value="Ribosomal_Su5_D2-typ_SF"/>
</dbReference>
<dbReference type="KEGG" id="aoh:AOV_00990"/>
<comment type="subcellular location">
    <subcellularLocation>
        <location evidence="1 10 11">Cytoplasm</location>
    </subcellularLocation>
</comment>
<dbReference type="InterPro" id="IPR008269">
    <property type="entry name" value="Lon_proteolytic"/>
</dbReference>
<name>A0A2Z2L7S5_9RICK</name>
<comment type="similarity">
    <text evidence="10 11 14 15">Belongs to the peptidase S16 family.</text>
</comment>
<dbReference type="Gene3D" id="1.10.8.60">
    <property type="match status" value="1"/>
</dbReference>
<comment type="function">
    <text evidence="10">ATP-dependent serine protease that mediates the selective degradation of mutant and abnormal proteins as well as certain short-lived regulatory proteins. Required for cellular homeostasis and for survival from DNA damage and developmental changes induced by stress. Degrades polypeptides processively to yield small peptide fragments that are 5 to 10 amino acids long. Binds to DNA in a double-stranded, site-specific manner.</text>
</comment>
<protein>
    <recommendedName>
        <fullName evidence="10 11">Lon protease</fullName>
        <ecNumber evidence="10 11">3.4.21.53</ecNumber>
    </recommendedName>
    <alternativeName>
        <fullName evidence="10">ATP-dependent protease La</fullName>
    </alternativeName>
</protein>
<reference evidence="18 19" key="2">
    <citation type="journal article" date="2019" name="BMC Genomics">
        <title>The Anaplasma ovis genome reveals a high proportion of pseudogenes.</title>
        <authorList>
            <person name="Liu Z."/>
            <person name="Peasley A.M."/>
            <person name="Yang J."/>
            <person name="Li Y."/>
            <person name="Guan G."/>
            <person name="Luo J."/>
            <person name="Yin H."/>
            <person name="Brayton K.A."/>
        </authorList>
    </citation>
    <scope>NUCLEOTIDE SEQUENCE [LARGE SCALE GENOMIC DNA]</scope>
    <source>
        <strain evidence="18 19">Haibei</strain>
    </source>
</reference>
<dbReference type="GO" id="GO:0004176">
    <property type="term" value="F:ATP-dependent peptidase activity"/>
    <property type="evidence" value="ECO:0007669"/>
    <property type="project" value="UniProtKB-UniRule"/>
</dbReference>
<feature type="domain" description="Lon proteolytic" evidence="16">
    <location>
        <begin position="599"/>
        <end position="780"/>
    </location>
</feature>
<dbReference type="Pfam" id="PF00004">
    <property type="entry name" value="AAA"/>
    <property type="match status" value="1"/>
</dbReference>
<reference evidence="19" key="1">
    <citation type="submission" date="2018-06" db="EMBL/GenBank/DDBJ databases">
        <title>The Anaplasma ovis genome reveals a high proportion of pseudogenes.</title>
        <authorList>
            <person name="Liu Z."/>
            <person name="Peasley A.M."/>
            <person name="Yang J."/>
            <person name="Li Y."/>
            <person name="Guan G."/>
            <person name="Luo J."/>
            <person name="Yin H."/>
            <person name="Brayton K.A."/>
        </authorList>
    </citation>
    <scope>NUCLEOTIDE SEQUENCE [LARGE SCALE GENOMIC DNA]</scope>
    <source>
        <strain evidence="19">Haibei</strain>
    </source>
</reference>
<dbReference type="InterPro" id="IPR008268">
    <property type="entry name" value="Peptidase_S16_AS"/>
</dbReference>
<dbReference type="HAMAP" id="MF_01973">
    <property type="entry name" value="lon_bact"/>
    <property type="match status" value="1"/>
</dbReference>
<gene>
    <name evidence="10" type="primary">lon</name>
    <name evidence="18" type="ORF">AOV_00990</name>
</gene>
<dbReference type="PANTHER" id="PTHR10046">
    <property type="entry name" value="ATP DEPENDENT LON PROTEASE FAMILY MEMBER"/>
    <property type="match status" value="1"/>
</dbReference>
<evidence type="ECO:0000256" key="4">
    <source>
        <dbReference type="ARBA" id="ARBA00022741"/>
    </source>
</evidence>
<feature type="domain" description="Lon N-terminal" evidence="17">
    <location>
        <begin position="9"/>
        <end position="206"/>
    </location>
</feature>
<evidence type="ECO:0000256" key="5">
    <source>
        <dbReference type="ARBA" id="ARBA00022801"/>
    </source>
</evidence>
<dbReference type="NCBIfam" id="TIGR00763">
    <property type="entry name" value="lon"/>
    <property type="match status" value="1"/>
</dbReference>
<dbReference type="InterPro" id="IPR003959">
    <property type="entry name" value="ATPase_AAA_core"/>
</dbReference>
<dbReference type="GO" id="GO:0043565">
    <property type="term" value="F:sequence-specific DNA binding"/>
    <property type="evidence" value="ECO:0007669"/>
    <property type="project" value="UniProtKB-UniRule"/>
</dbReference>
<dbReference type="PROSITE" id="PS51787">
    <property type="entry name" value="LON_N"/>
    <property type="match status" value="1"/>
</dbReference>
<evidence type="ECO:0000256" key="11">
    <source>
        <dbReference type="PIRNR" id="PIRNR001174"/>
    </source>
</evidence>
<comment type="subunit">
    <text evidence="10 11">Homohexamer. Organized in a ring with a central cavity.</text>
</comment>
<evidence type="ECO:0000256" key="12">
    <source>
        <dbReference type="PIRSR" id="PIRSR001174-1"/>
    </source>
</evidence>
<dbReference type="GO" id="GO:0034605">
    <property type="term" value="P:cellular response to heat"/>
    <property type="evidence" value="ECO:0007669"/>
    <property type="project" value="UniProtKB-UniRule"/>
</dbReference>
<evidence type="ECO:0000256" key="1">
    <source>
        <dbReference type="ARBA" id="ARBA00004496"/>
    </source>
</evidence>
<evidence type="ECO:0000313" key="18">
    <source>
        <dbReference type="EMBL" id="ASI47501.1"/>
    </source>
</evidence>
<dbReference type="SUPFAM" id="SSF52540">
    <property type="entry name" value="P-loop containing nucleoside triphosphate hydrolases"/>
    <property type="match status" value="1"/>
</dbReference>
<evidence type="ECO:0000259" key="17">
    <source>
        <dbReference type="PROSITE" id="PS51787"/>
    </source>
</evidence>
<comment type="catalytic activity">
    <reaction evidence="9 10 11 14">
        <text>Hydrolysis of proteins in presence of ATP.</text>
        <dbReference type="EC" id="3.4.21.53"/>
    </reaction>
</comment>
<evidence type="ECO:0000256" key="6">
    <source>
        <dbReference type="ARBA" id="ARBA00022825"/>
    </source>
</evidence>
<proteinExistence type="evidence at transcript level"/>
<dbReference type="Pfam" id="PF22667">
    <property type="entry name" value="Lon_lid"/>
    <property type="match status" value="1"/>
</dbReference>
<dbReference type="CDD" id="cd19500">
    <property type="entry name" value="RecA-like_Lon"/>
    <property type="match status" value="1"/>
</dbReference>
<dbReference type="GO" id="GO:0005524">
    <property type="term" value="F:ATP binding"/>
    <property type="evidence" value="ECO:0007669"/>
    <property type="project" value="UniProtKB-UniRule"/>
</dbReference>
<dbReference type="InterPro" id="IPR054594">
    <property type="entry name" value="Lon_lid"/>
</dbReference>
<dbReference type="SUPFAM" id="SSF54211">
    <property type="entry name" value="Ribosomal protein S5 domain 2-like"/>
    <property type="match status" value="1"/>
</dbReference>
<dbReference type="PIRSF" id="PIRSF001174">
    <property type="entry name" value="Lon_proteas"/>
    <property type="match status" value="1"/>
</dbReference>
<dbReference type="InterPro" id="IPR014721">
    <property type="entry name" value="Ribsml_uS5_D2-typ_fold_subgr"/>
</dbReference>
<feature type="active site" evidence="10 12">
    <location>
        <position position="729"/>
    </location>
</feature>
<keyword evidence="19" id="KW-1185">Reference proteome</keyword>
<dbReference type="Pfam" id="PF02190">
    <property type="entry name" value="LON_substr_bdg"/>
    <property type="match status" value="1"/>
</dbReference>
<dbReference type="GO" id="GO:0016887">
    <property type="term" value="F:ATP hydrolysis activity"/>
    <property type="evidence" value="ECO:0007669"/>
    <property type="project" value="UniProtKB-UniRule"/>
</dbReference>
<evidence type="ECO:0000313" key="19">
    <source>
        <dbReference type="Proteomes" id="UP000259762"/>
    </source>
</evidence>
<evidence type="ECO:0000256" key="8">
    <source>
        <dbReference type="ARBA" id="ARBA00023016"/>
    </source>
</evidence>
<organism evidence="18 19">
    <name type="scientific">Anaplasma ovis str. Haibei</name>
    <dbReference type="NCBI Taxonomy" id="1248439"/>
    <lineage>
        <taxon>Bacteria</taxon>
        <taxon>Pseudomonadati</taxon>
        <taxon>Pseudomonadota</taxon>
        <taxon>Alphaproteobacteria</taxon>
        <taxon>Rickettsiales</taxon>
        <taxon>Anaplasmataceae</taxon>
        <taxon>Anaplasma</taxon>
    </lineage>
</organism>
<evidence type="ECO:0000256" key="7">
    <source>
        <dbReference type="ARBA" id="ARBA00022840"/>
    </source>
</evidence>
<dbReference type="EC" id="3.4.21.53" evidence="10 11"/>
<dbReference type="SMART" id="SM00382">
    <property type="entry name" value="AAA"/>
    <property type="match status" value="1"/>
</dbReference>
<dbReference type="PRINTS" id="PR00830">
    <property type="entry name" value="ENDOLAPTASE"/>
</dbReference>
<evidence type="ECO:0000256" key="14">
    <source>
        <dbReference type="PROSITE-ProRule" id="PRU01122"/>
    </source>
</evidence>
<evidence type="ECO:0000256" key="10">
    <source>
        <dbReference type="HAMAP-Rule" id="MF_01973"/>
    </source>
</evidence>
<comment type="induction">
    <text evidence="10">By heat shock.</text>
</comment>
<dbReference type="RefSeq" id="WP_075138769.1">
    <property type="nucleotide sequence ID" value="NZ_CP015994.1"/>
</dbReference>
<dbReference type="Gene3D" id="1.20.58.1480">
    <property type="match status" value="1"/>
</dbReference>
<dbReference type="InterPro" id="IPR003593">
    <property type="entry name" value="AAA+_ATPase"/>
</dbReference>
<dbReference type="Proteomes" id="UP000259762">
    <property type="component" value="Chromosome"/>
</dbReference>
<dbReference type="AlphaFoldDB" id="A0A2Z2L7S5"/>
<keyword evidence="3 10" id="KW-0645">Protease</keyword>
<dbReference type="Gene3D" id="1.20.5.5270">
    <property type="match status" value="1"/>
</dbReference>
<dbReference type="InterPro" id="IPR027543">
    <property type="entry name" value="Lon_bac"/>
</dbReference>
<dbReference type="SMART" id="SM00464">
    <property type="entry name" value="LON"/>
    <property type="match status" value="1"/>
</dbReference>
<dbReference type="FunFam" id="3.40.50.300:FF:000021">
    <property type="entry name" value="Lon protease homolog"/>
    <property type="match status" value="1"/>
</dbReference>
<evidence type="ECO:0000256" key="9">
    <source>
        <dbReference type="ARBA" id="ARBA00050665"/>
    </source>
</evidence>
<evidence type="ECO:0000256" key="15">
    <source>
        <dbReference type="RuleBase" id="RU000591"/>
    </source>
</evidence>
<feature type="active site" evidence="10 12">
    <location>
        <position position="686"/>
    </location>
</feature>
<accession>A0A2Z2L7S5</accession>
<dbReference type="OrthoDB" id="9803599at2"/>
<sequence length="808" mass="89401">MEESKVLSLPVLMLRDTVVFPRIVMPLSVGRGKSVSALEHAAKNDSCCKILLLTQVDGSVDNPSNDDLYKVGTVADVVQLLRLPDGVLKVLIKGENRAKVLNFIDGDDFLSAEVEVIEDNESVAVDSKIEALRRSVLKEFDIWHKLSKKTQSEVVASTYEIKKLGHLSDVVASHLAISVEDKQKVIEEFCVVKRLDMVFGLIKLEISVLNAQKKIDDRVRSQVESTHKVYYLNEQLKAIQRELEESDGACCDSDSASEFERKINATPLSEEAKERALSDLKRYKKMNLMSPEANIISSYLKWLLDLPWGKFKNTRIDMENSLKILNGNHYGMDKVKERVLEFLAVLKRVKKPKGPIICFVGPPGVGKTSLAKSIAEATGREFVRVSLGGIHDESEIRGHRRTYVGAMPGKIIKQLKQAKTCNPLFLLDEIDKVGSDYRGDPTAALLEVLDPDHNKHFVDNYLEVEFDLSNVMFVATANSLNMQKPLLDRMEAIQLSGYTEEEKLHIAKSHLIPNLRKEHGLREKEWEISDGAIYDLMRFYTRESGVRNLKRELASLMRKGMREILTDKTKTVTSLSITSDNISKYAGVRKYDFGIIEKNSLVGVVTGLAYTDTGGDLLTIESVTMPGKGGVKYTGKLGEVMQESVKAAYSYVRSRCVGFGIKSRDFQVNDIHIHVPEGATPKDGPSAGIAMCTSIVSLMTGIPVKNTVAMTGEVTLRGRVLPIGGLKEKLLAALRGGITTAIIPSQNKKDIIELPESVTQCMEIVLVSSVDEVIQGALLGKIVPLSEDEVFVDKVSSVGEGGDCTLFN</sequence>
<dbReference type="InterPro" id="IPR003111">
    <property type="entry name" value="Lon_prtase_N"/>
</dbReference>
<dbReference type="Pfam" id="PF05362">
    <property type="entry name" value="Lon_C"/>
    <property type="match status" value="1"/>
</dbReference>
<dbReference type="Gene3D" id="3.40.50.300">
    <property type="entry name" value="P-loop containing nucleotide triphosphate hydrolases"/>
    <property type="match status" value="1"/>
</dbReference>
<dbReference type="Gene3D" id="2.30.130.40">
    <property type="entry name" value="LON domain-like"/>
    <property type="match status" value="1"/>
</dbReference>
<dbReference type="EMBL" id="CP015994">
    <property type="protein sequence ID" value="ASI47501.1"/>
    <property type="molecule type" value="Genomic_DNA"/>
</dbReference>
<dbReference type="PROSITE" id="PS51786">
    <property type="entry name" value="LON_PROTEOLYTIC"/>
    <property type="match status" value="1"/>
</dbReference>
<dbReference type="GO" id="GO:0005737">
    <property type="term" value="C:cytoplasm"/>
    <property type="evidence" value="ECO:0007669"/>
    <property type="project" value="UniProtKB-SubCell"/>
</dbReference>
<keyword evidence="7 10" id="KW-0067">ATP-binding</keyword>
<keyword evidence="5 10" id="KW-0378">Hydrolase</keyword>
<dbReference type="SUPFAM" id="SSF88697">
    <property type="entry name" value="PUA domain-like"/>
    <property type="match status" value="1"/>
</dbReference>
<keyword evidence="4 10" id="KW-0547">Nucleotide-binding</keyword>
<evidence type="ECO:0000256" key="2">
    <source>
        <dbReference type="ARBA" id="ARBA00022490"/>
    </source>
</evidence>
<keyword evidence="2 10" id="KW-0963">Cytoplasm</keyword>
<evidence type="ECO:0000256" key="3">
    <source>
        <dbReference type="ARBA" id="ARBA00022670"/>
    </source>
</evidence>
<dbReference type="InterPro" id="IPR027065">
    <property type="entry name" value="Lon_Prtase"/>
</dbReference>
<keyword evidence="8 10" id="KW-0346">Stress response</keyword>
<keyword evidence="6 10" id="KW-0720">Serine protease</keyword>